<name>A0ABQ9NP01_9PEZI</name>
<accession>A0ABQ9NP01</accession>
<protein>
    <recommendedName>
        <fullName evidence="3">CYTH domain-containing protein</fullName>
    </recommendedName>
</protein>
<sequence length="184" mass="20970">MASTSVLSEQSIRFIDEVIVDIGASNVARTGCRTVPACSFNYYGSLEEFEHWVLLQSSEHEGNSAHGDTILVVARRYVKDLAETKDAWDPEHDWDAALRDMGLKKETRDGIMTLEFRDLRLTASASEWAIDTVELGFEFLEGLERETSEEEKGVDRSRVPSVWYRYTLQRTGPTHPRTRPLCLK</sequence>
<gene>
    <name evidence="1" type="ORF">H2201_005932</name>
</gene>
<keyword evidence="2" id="KW-1185">Reference proteome</keyword>
<proteinExistence type="predicted"/>
<evidence type="ECO:0000313" key="2">
    <source>
        <dbReference type="Proteomes" id="UP001172684"/>
    </source>
</evidence>
<reference evidence="1" key="1">
    <citation type="submission" date="2022-10" db="EMBL/GenBank/DDBJ databases">
        <title>Culturing micro-colonial fungi from biological soil crusts in the Mojave desert and describing Neophaeococcomyces mojavensis, and introducing the new genera and species Taxawa tesnikishii.</title>
        <authorList>
            <person name="Kurbessoian T."/>
            <person name="Stajich J.E."/>
        </authorList>
    </citation>
    <scope>NUCLEOTIDE SEQUENCE</scope>
    <source>
        <strain evidence="1">TK_1</strain>
    </source>
</reference>
<evidence type="ECO:0000313" key="1">
    <source>
        <dbReference type="EMBL" id="KAJ9662648.1"/>
    </source>
</evidence>
<comment type="caution">
    <text evidence="1">The sequence shown here is derived from an EMBL/GenBank/DDBJ whole genome shotgun (WGS) entry which is preliminary data.</text>
</comment>
<organism evidence="1 2">
    <name type="scientific">Coniosporium apollinis</name>
    <dbReference type="NCBI Taxonomy" id="61459"/>
    <lineage>
        <taxon>Eukaryota</taxon>
        <taxon>Fungi</taxon>
        <taxon>Dikarya</taxon>
        <taxon>Ascomycota</taxon>
        <taxon>Pezizomycotina</taxon>
        <taxon>Dothideomycetes</taxon>
        <taxon>Dothideomycetes incertae sedis</taxon>
        <taxon>Coniosporium</taxon>
    </lineage>
</organism>
<dbReference type="Proteomes" id="UP001172684">
    <property type="component" value="Unassembled WGS sequence"/>
</dbReference>
<dbReference type="EMBL" id="JAPDRL010000048">
    <property type="protein sequence ID" value="KAJ9662648.1"/>
    <property type="molecule type" value="Genomic_DNA"/>
</dbReference>
<evidence type="ECO:0008006" key="3">
    <source>
        <dbReference type="Google" id="ProtNLM"/>
    </source>
</evidence>